<comment type="similarity">
    <text evidence="1 5">Belongs to the acetyltransferase family. RimI subfamily.</text>
</comment>
<dbReference type="InterPro" id="IPR000182">
    <property type="entry name" value="GNAT_dom"/>
</dbReference>
<comment type="caution">
    <text evidence="7">The sequence shown here is derived from an EMBL/GenBank/DDBJ whole genome shotgun (WGS) entry which is preliminary data.</text>
</comment>
<dbReference type="PROSITE" id="PS51186">
    <property type="entry name" value="GNAT"/>
    <property type="match status" value="1"/>
</dbReference>
<comment type="catalytic activity">
    <reaction evidence="5">
        <text>N-terminal L-alanyl-[ribosomal protein bS18] + acetyl-CoA = N-terminal N(alpha)-acetyl-L-alanyl-[ribosomal protein bS18] + CoA + H(+)</text>
        <dbReference type="Rhea" id="RHEA:43756"/>
        <dbReference type="Rhea" id="RHEA-COMP:10676"/>
        <dbReference type="Rhea" id="RHEA-COMP:10677"/>
        <dbReference type="ChEBI" id="CHEBI:15378"/>
        <dbReference type="ChEBI" id="CHEBI:57287"/>
        <dbReference type="ChEBI" id="CHEBI:57288"/>
        <dbReference type="ChEBI" id="CHEBI:64718"/>
        <dbReference type="ChEBI" id="CHEBI:83683"/>
        <dbReference type="EC" id="2.3.1.266"/>
    </reaction>
</comment>
<dbReference type="GO" id="GO:0005737">
    <property type="term" value="C:cytoplasm"/>
    <property type="evidence" value="ECO:0007669"/>
    <property type="project" value="UniProtKB-SubCell"/>
</dbReference>
<dbReference type="OrthoDB" id="9794566at2"/>
<evidence type="ECO:0000313" key="8">
    <source>
        <dbReference type="Proteomes" id="UP000322876"/>
    </source>
</evidence>
<dbReference type="NCBIfam" id="TIGR01575">
    <property type="entry name" value="rimI"/>
    <property type="match status" value="1"/>
</dbReference>
<organism evidence="7 8">
    <name type="scientific">Deferribacter autotrophicus</name>
    <dbReference type="NCBI Taxonomy" id="500465"/>
    <lineage>
        <taxon>Bacteria</taxon>
        <taxon>Pseudomonadati</taxon>
        <taxon>Deferribacterota</taxon>
        <taxon>Deferribacteres</taxon>
        <taxon>Deferribacterales</taxon>
        <taxon>Deferribacteraceae</taxon>
        <taxon>Deferribacter</taxon>
    </lineage>
</organism>
<evidence type="ECO:0000313" key="7">
    <source>
        <dbReference type="EMBL" id="KAA0258072.1"/>
    </source>
</evidence>
<evidence type="ECO:0000256" key="5">
    <source>
        <dbReference type="RuleBase" id="RU363094"/>
    </source>
</evidence>
<proteinExistence type="inferred from homology"/>
<evidence type="ECO:0000259" key="6">
    <source>
        <dbReference type="PROSITE" id="PS51186"/>
    </source>
</evidence>
<gene>
    <name evidence="7" type="primary">rimI</name>
    <name evidence="7" type="ORF">FHQ18_06655</name>
</gene>
<dbReference type="Proteomes" id="UP000322876">
    <property type="component" value="Unassembled WGS sequence"/>
</dbReference>
<dbReference type="Pfam" id="PF00583">
    <property type="entry name" value="Acetyltransf_1"/>
    <property type="match status" value="1"/>
</dbReference>
<dbReference type="InterPro" id="IPR050680">
    <property type="entry name" value="YpeA/RimI_acetyltransf"/>
</dbReference>
<dbReference type="AlphaFoldDB" id="A0A5A8F2A5"/>
<keyword evidence="2 5" id="KW-0963">Cytoplasm</keyword>
<dbReference type="SUPFAM" id="SSF55729">
    <property type="entry name" value="Acyl-CoA N-acyltransferases (Nat)"/>
    <property type="match status" value="1"/>
</dbReference>
<protein>
    <recommendedName>
        <fullName evidence="5">[Ribosomal protein bS18]-alanine N-acetyltransferase</fullName>
        <ecNumber evidence="5">2.3.1.266</ecNumber>
    </recommendedName>
</protein>
<evidence type="ECO:0000256" key="3">
    <source>
        <dbReference type="ARBA" id="ARBA00022679"/>
    </source>
</evidence>
<dbReference type="PANTHER" id="PTHR43420">
    <property type="entry name" value="ACETYLTRANSFERASE"/>
    <property type="match status" value="1"/>
</dbReference>
<comment type="function">
    <text evidence="5">Acetylates the N-terminal alanine of ribosomal protein bS18.</text>
</comment>
<evidence type="ECO:0000256" key="2">
    <source>
        <dbReference type="ARBA" id="ARBA00022490"/>
    </source>
</evidence>
<comment type="subcellular location">
    <subcellularLocation>
        <location evidence="5">Cytoplasm</location>
    </subcellularLocation>
</comment>
<dbReference type="Gene3D" id="3.40.630.30">
    <property type="match status" value="1"/>
</dbReference>
<evidence type="ECO:0000256" key="1">
    <source>
        <dbReference type="ARBA" id="ARBA00005395"/>
    </source>
</evidence>
<reference evidence="7 8" key="1">
    <citation type="submission" date="2019-06" db="EMBL/GenBank/DDBJ databases">
        <title>Genomic insights into carbon and energy metabolism of Deferribacter autotrophicus revealed new metabolic traits in the phylum Deferribacteres.</title>
        <authorList>
            <person name="Slobodkin A.I."/>
            <person name="Slobodkina G.B."/>
            <person name="Allioux M."/>
            <person name="Alain K."/>
            <person name="Jebbar M."/>
            <person name="Shadrin V."/>
            <person name="Kublanov I.V."/>
            <person name="Toshchakov S.V."/>
            <person name="Bonch-Osmolovskaya E.A."/>
        </authorList>
    </citation>
    <scope>NUCLEOTIDE SEQUENCE [LARGE SCALE GENOMIC DNA]</scope>
    <source>
        <strain evidence="7 8">SL50</strain>
    </source>
</reference>
<dbReference type="RefSeq" id="WP_149266393.1">
    <property type="nucleotide sequence ID" value="NZ_VFJB01000005.1"/>
</dbReference>
<keyword evidence="4" id="KW-0012">Acyltransferase</keyword>
<sequence>MIKPAVYDDLKKIYAIEMEVYDTPWSYESFVKEFYNPCSQIYVYEYNKSIIGFVVIWDLGNEVEIANIAVSKSYQGQGVGGKLLEFVLDSKGDAVFYLEVEEGNKAARRLYTKFGFIEYGKRLNYYGLGKHAILMKLKKG</sequence>
<dbReference type="EC" id="2.3.1.266" evidence="5"/>
<dbReference type="InterPro" id="IPR016181">
    <property type="entry name" value="Acyl_CoA_acyltransferase"/>
</dbReference>
<name>A0A5A8F2A5_9BACT</name>
<accession>A0A5A8F2A5</accession>
<dbReference type="GO" id="GO:0008999">
    <property type="term" value="F:protein-N-terminal-alanine acetyltransferase activity"/>
    <property type="evidence" value="ECO:0007669"/>
    <property type="project" value="UniProtKB-EC"/>
</dbReference>
<keyword evidence="3 7" id="KW-0808">Transferase</keyword>
<feature type="domain" description="N-acetyltransferase" evidence="6">
    <location>
        <begin position="1"/>
        <end position="140"/>
    </location>
</feature>
<dbReference type="InterPro" id="IPR006464">
    <property type="entry name" value="AcTrfase_RimI/Ard1"/>
</dbReference>
<dbReference type="EMBL" id="VFJB01000005">
    <property type="protein sequence ID" value="KAA0258072.1"/>
    <property type="molecule type" value="Genomic_DNA"/>
</dbReference>
<dbReference type="CDD" id="cd04301">
    <property type="entry name" value="NAT_SF"/>
    <property type="match status" value="1"/>
</dbReference>
<keyword evidence="8" id="KW-1185">Reference proteome</keyword>
<dbReference type="PANTHER" id="PTHR43420:SF44">
    <property type="entry name" value="ACETYLTRANSFERASE YPEA"/>
    <property type="match status" value="1"/>
</dbReference>
<evidence type="ECO:0000256" key="4">
    <source>
        <dbReference type="ARBA" id="ARBA00023315"/>
    </source>
</evidence>